<evidence type="ECO:0000313" key="3">
    <source>
        <dbReference type="Proteomes" id="UP000323502"/>
    </source>
</evidence>
<feature type="domain" description="3-keto-alpha-glucoside-1,2-lyase/3-keto-2-hydroxy-glucal hydratase" evidence="1">
    <location>
        <begin position="70"/>
        <end position="317"/>
    </location>
</feature>
<proteinExistence type="predicted"/>
<name>A0A1G7P690_9SPHN</name>
<dbReference type="Gene3D" id="2.60.120.560">
    <property type="entry name" value="Exo-inulinase, domain 1"/>
    <property type="match status" value="1"/>
</dbReference>
<dbReference type="GO" id="GO:0016787">
    <property type="term" value="F:hydrolase activity"/>
    <property type="evidence" value="ECO:0007669"/>
    <property type="project" value="InterPro"/>
</dbReference>
<sequence length="329" mass="35715">MHSPAVPVTFAGEDSGTIMLKKQMIFAALLLPAAAWAQSSLEQARAIAGDPPAARQRLVLADLPKATGKATALFDGRSLTGWQPWLGYADPALTYRGDPNAKPVGTSRDTSGDFAVRRVDGASAIWIKGQTWGSLVNTADLRDYHLRLQYKWGAKTWAPREKEPPNNGLLYHTHGQPGEVFGTWRPSVEFEIMKGSTGMIVMVGGKVRARTTVALDPSLIAPHLRFRTTGRTVDMVNGTGTWNVEAGSDAERPIGEWNTLDLYVVGDRAIHVVNGVPVAEARDLATVAPDGTRQPLTHGHIQLQSEGAETFFRAITVEPIRTLPRIVVK</sequence>
<dbReference type="Pfam" id="PF06439">
    <property type="entry name" value="3keto-disac_hyd"/>
    <property type="match status" value="1"/>
</dbReference>
<dbReference type="InterPro" id="IPR010496">
    <property type="entry name" value="AL/BT2_dom"/>
</dbReference>
<evidence type="ECO:0000313" key="2">
    <source>
        <dbReference type="EMBL" id="SDF81778.1"/>
    </source>
</evidence>
<organism evidence="2 3">
    <name type="scientific">Sphingomonas carotinifaciens</name>
    <dbReference type="NCBI Taxonomy" id="1166323"/>
    <lineage>
        <taxon>Bacteria</taxon>
        <taxon>Pseudomonadati</taxon>
        <taxon>Pseudomonadota</taxon>
        <taxon>Alphaproteobacteria</taxon>
        <taxon>Sphingomonadales</taxon>
        <taxon>Sphingomonadaceae</taxon>
        <taxon>Sphingomonas</taxon>
    </lineage>
</organism>
<keyword evidence="3" id="KW-1185">Reference proteome</keyword>
<protein>
    <recommendedName>
        <fullName evidence="1">3-keto-alpha-glucoside-1,2-lyase/3-keto-2-hydroxy-glucal hydratase domain-containing protein</fullName>
    </recommendedName>
</protein>
<evidence type="ECO:0000259" key="1">
    <source>
        <dbReference type="Pfam" id="PF06439"/>
    </source>
</evidence>
<gene>
    <name evidence="2" type="ORF">SAMN05216557_10677</name>
</gene>
<reference evidence="2 3" key="1">
    <citation type="submission" date="2016-10" db="EMBL/GenBank/DDBJ databases">
        <authorList>
            <person name="Varghese N."/>
            <person name="Submissions S."/>
        </authorList>
    </citation>
    <scope>NUCLEOTIDE SEQUENCE [LARGE SCALE GENOMIC DNA]</scope>
    <source>
        <strain evidence="2 3">S7-754</strain>
    </source>
</reference>
<dbReference type="AlphaFoldDB" id="A0A1G7P690"/>
<dbReference type="Proteomes" id="UP000323502">
    <property type="component" value="Unassembled WGS sequence"/>
</dbReference>
<accession>A0A1G7P690</accession>
<dbReference type="EMBL" id="FNBI01000006">
    <property type="protein sequence ID" value="SDF81778.1"/>
    <property type="molecule type" value="Genomic_DNA"/>
</dbReference>